<dbReference type="SUPFAM" id="SSF53335">
    <property type="entry name" value="S-adenosyl-L-methionine-dependent methyltransferases"/>
    <property type="match status" value="1"/>
</dbReference>
<dbReference type="GO" id="GO:0052907">
    <property type="term" value="F:23S rRNA (adenine(1618)-N(6))-methyltransferase activity"/>
    <property type="evidence" value="ECO:0007669"/>
    <property type="project" value="UniProtKB-EC"/>
</dbReference>
<name>A0A420AC54_SPHD1</name>
<evidence type="ECO:0000313" key="7">
    <source>
        <dbReference type="EMBL" id="RKE42039.1"/>
    </source>
</evidence>
<evidence type="ECO:0000256" key="4">
    <source>
        <dbReference type="ARBA" id="ARBA00022679"/>
    </source>
</evidence>
<dbReference type="HAMAP" id="MF_01848">
    <property type="entry name" value="23SrRNA_methyltr_F"/>
    <property type="match status" value="1"/>
</dbReference>
<dbReference type="PIRSF" id="PIRSF029038">
    <property type="entry name" value="Mtase_YbiN_prd"/>
    <property type="match status" value="1"/>
</dbReference>
<accession>A0A420AC54</accession>
<dbReference type="Gene3D" id="3.40.50.150">
    <property type="entry name" value="Vaccinia Virus protein VP39"/>
    <property type="match status" value="1"/>
</dbReference>
<comment type="caution">
    <text evidence="7">The sequence shown here is derived from an EMBL/GenBank/DDBJ whole genome shotgun (WGS) entry which is preliminary data.</text>
</comment>
<dbReference type="GO" id="GO:0070475">
    <property type="term" value="P:rRNA base methylation"/>
    <property type="evidence" value="ECO:0007669"/>
    <property type="project" value="TreeGrafter"/>
</dbReference>
<dbReference type="NCBIfam" id="NF008725">
    <property type="entry name" value="PRK11727.1"/>
    <property type="match status" value="1"/>
</dbReference>
<keyword evidence="2 6" id="KW-0698">rRNA processing</keyword>
<proteinExistence type="inferred from homology"/>
<comment type="function">
    <text evidence="6">Specifically methylates the adenine in position 1618 of 23S rRNA.</text>
</comment>
<dbReference type="PANTHER" id="PTHR13393">
    <property type="entry name" value="SAM-DEPENDENT METHYLTRANSFERASE"/>
    <property type="match status" value="1"/>
</dbReference>
<dbReference type="GO" id="GO:0005737">
    <property type="term" value="C:cytoplasm"/>
    <property type="evidence" value="ECO:0007669"/>
    <property type="project" value="UniProtKB-SubCell"/>
</dbReference>
<gene>
    <name evidence="6" type="primary">rlmF</name>
    <name evidence="7" type="ORF">DFQ12_5638</name>
</gene>
<dbReference type="AlphaFoldDB" id="A0A420AC54"/>
<evidence type="ECO:0000256" key="6">
    <source>
        <dbReference type="HAMAP-Rule" id="MF_01848"/>
    </source>
</evidence>
<evidence type="ECO:0000256" key="5">
    <source>
        <dbReference type="ARBA" id="ARBA00022691"/>
    </source>
</evidence>
<dbReference type="EMBL" id="RAPY01000009">
    <property type="protein sequence ID" value="RKE42039.1"/>
    <property type="molecule type" value="Genomic_DNA"/>
</dbReference>
<dbReference type="InterPro" id="IPR002052">
    <property type="entry name" value="DNA_methylase_N6_adenine_CS"/>
</dbReference>
<keyword evidence="1 6" id="KW-0963">Cytoplasm</keyword>
<dbReference type="InterPro" id="IPR010286">
    <property type="entry name" value="METTL16/RlmF"/>
</dbReference>
<keyword evidence="3 6" id="KW-0489">Methyltransferase</keyword>
<comment type="subcellular location">
    <subcellularLocation>
        <location evidence="6">Cytoplasm</location>
    </subcellularLocation>
</comment>
<evidence type="ECO:0000313" key="8">
    <source>
        <dbReference type="Proteomes" id="UP000286246"/>
    </source>
</evidence>
<dbReference type="CDD" id="cd02440">
    <property type="entry name" value="AdoMet_MTases"/>
    <property type="match status" value="1"/>
</dbReference>
<evidence type="ECO:0000256" key="1">
    <source>
        <dbReference type="ARBA" id="ARBA00022490"/>
    </source>
</evidence>
<dbReference type="PROSITE" id="PS00092">
    <property type="entry name" value="N6_MTASE"/>
    <property type="match status" value="1"/>
</dbReference>
<evidence type="ECO:0000256" key="3">
    <source>
        <dbReference type="ARBA" id="ARBA00022603"/>
    </source>
</evidence>
<evidence type="ECO:0000256" key="2">
    <source>
        <dbReference type="ARBA" id="ARBA00022552"/>
    </source>
</evidence>
<reference evidence="7 8" key="1">
    <citation type="submission" date="2018-09" db="EMBL/GenBank/DDBJ databases">
        <title>Genomic Encyclopedia of Type Strains, Phase III (KMG-III): the genomes of soil and plant-associated and newly described type strains.</title>
        <authorList>
            <person name="Whitman W."/>
        </authorList>
    </citation>
    <scope>NUCLEOTIDE SEQUENCE [LARGE SCALE GENOMIC DNA]</scope>
    <source>
        <strain evidence="7 8">CECT 7938</strain>
    </source>
</reference>
<dbReference type="PANTHER" id="PTHR13393:SF0">
    <property type="entry name" value="RNA N6-ADENOSINE-METHYLTRANSFERASE METTL16"/>
    <property type="match status" value="1"/>
</dbReference>
<dbReference type="Proteomes" id="UP000286246">
    <property type="component" value="Unassembled WGS sequence"/>
</dbReference>
<comment type="similarity">
    <text evidence="6">Belongs to the methyltransferase superfamily. METTL16/RlmF family.</text>
</comment>
<comment type="catalytic activity">
    <reaction evidence="6">
        <text>adenosine(1618) in 23S rRNA + S-adenosyl-L-methionine = N(6)-methyladenosine(1618) in 23S rRNA + S-adenosyl-L-homocysteine + H(+)</text>
        <dbReference type="Rhea" id="RHEA:16497"/>
        <dbReference type="Rhea" id="RHEA-COMP:10229"/>
        <dbReference type="Rhea" id="RHEA-COMP:10231"/>
        <dbReference type="ChEBI" id="CHEBI:15378"/>
        <dbReference type="ChEBI" id="CHEBI:57856"/>
        <dbReference type="ChEBI" id="CHEBI:59789"/>
        <dbReference type="ChEBI" id="CHEBI:74411"/>
        <dbReference type="ChEBI" id="CHEBI:74449"/>
        <dbReference type="EC" id="2.1.1.181"/>
    </reaction>
</comment>
<sequence length="309" mass="35724">MCKYYIMADANPTKKLHPRNRHLDNYNFDELSKIEPSLKDFVTVNAYKLKTIDFNNPDAVKVLNQALLKKYYHIQHWDIPKENLCPPIPGRADYIHYVADVLARDNNGEIPKGGKVRLLDIGVGASCIYPIIGHQEYGWSFVGSEIIKKAYKNAIEITRTNVSLKKNIQIRLQNNPKAIFKDIILPDEKFDMIICNPPFFSSQTEALQQSVRKATGIKNAKLDENTVVQTFSGQGSELWCDGGEKAFLTRMIFESQFYKDQVKWFSSLVAHREDVRFLQHKLKKINVKESEVIRMEQGNKVSRILLWRF</sequence>
<keyword evidence="8" id="KW-1185">Reference proteome</keyword>
<protein>
    <recommendedName>
        <fullName evidence="6">Ribosomal RNA large subunit methyltransferase F</fullName>
        <ecNumber evidence="6">2.1.1.181</ecNumber>
    </recommendedName>
    <alternativeName>
        <fullName evidence="6">23S rRNA mA1618 methyltransferase</fullName>
    </alternativeName>
    <alternativeName>
        <fullName evidence="6">rRNA adenine N-6-methyltransferase</fullName>
    </alternativeName>
</protein>
<keyword evidence="4 6" id="KW-0808">Transferase</keyword>
<organism evidence="7 8">
    <name type="scientific">Sphingobacterium detergens</name>
    <dbReference type="NCBI Taxonomy" id="1145106"/>
    <lineage>
        <taxon>Bacteria</taxon>
        <taxon>Pseudomonadati</taxon>
        <taxon>Bacteroidota</taxon>
        <taxon>Sphingobacteriia</taxon>
        <taxon>Sphingobacteriales</taxon>
        <taxon>Sphingobacteriaceae</taxon>
        <taxon>Sphingobacterium</taxon>
    </lineage>
</organism>
<keyword evidence="5 6" id="KW-0949">S-adenosyl-L-methionine</keyword>
<dbReference type="Pfam" id="PF05971">
    <property type="entry name" value="Methyltransf_10"/>
    <property type="match status" value="1"/>
</dbReference>
<dbReference type="EC" id="2.1.1.181" evidence="6"/>
<dbReference type="InterPro" id="IPR016909">
    <property type="entry name" value="rRNA_lsu_MeTfrase_F"/>
</dbReference>
<dbReference type="InterPro" id="IPR029063">
    <property type="entry name" value="SAM-dependent_MTases_sf"/>
</dbReference>
<dbReference type="GO" id="GO:0003676">
    <property type="term" value="F:nucleic acid binding"/>
    <property type="evidence" value="ECO:0007669"/>
    <property type="project" value="InterPro"/>
</dbReference>